<keyword evidence="1" id="KW-0472">Membrane</keyword>
<name>A0AAE1LM46_9NEOP</name>
<dbReference type="AlphaFoldDB" id="A0AAE1LM46"/>
<evidence type="ECO:0000313" key="3">
    <source>
        <dbReference type="Proteomes" id="UP001219518"/>
    </source>
</evidence>
<evidence type="ECO:0000313" key="2">
    <source>
        <dbReference type="EMBL" id="KAK3924768.1"/>
    </source>
</evidence>
<gene>
    <name evidence="2" type="ORF">KUF71_012902</name>
</gene>
<accession>A0AAE1LM46</accession>
<keyword evidence="3" id="KW-1185">Reference proteome</keyword>
<proteinExistence type="predicted"/>
<organism evidence="2 3">
    <name type="scientific">Frankliniella fusca</name>
    <dbReference type="NCBI Taxonomy" id="407009"/>
    <lineage>
        <taxon>Eukaryota</taxon>
        <taxon>Metazoa</taxon>
        <taxon>Ecdysozoa</taxon>
        <taxon>Arthropoda</taxon>
        <taxon>Hexapoda</taxon>
        <taxon>Insecta</taxon>
        <taxon>Pterygota</taxon>
        <taxon>Neoptera</taxon>
        <taxon>Paraneoptera</taxon>
        <taxon>Thysanoptera</taxon>
        <taxon>Terebrantia</taxon>
        <taxon>Thripoidea</taxon>
        <taxon>Thripidae</taxon>
        <taxon>Frankliniella</taxon>
    </lineage>
</organism>
<reference evidence="2" key="1">
    <citation type="submission" date="2021-07" db="EMBL/GenBank/DDBJ databases">
        <authorList>
            <person name="Catto M.A."/>
            <person name="Jacobson A."/>
            <person name="Kennedy G."/>
            <person name="Labadie P."/>
            <person name="Hunt B.G."/>
            <person name="Srinivasan R."/>
        </authorList>
    </citation>
    <scope>NUCLEOTIDE SEQUENCE</scope>
    <source>
        <strain evidence="2">PL_HMW_Pooled</strain>
        <tissue evidence="2">Head</tissue>
    </source>
</reference>
<comment type="caution">
    <text evidence="2">The sequence shown here is derived from an EMBL/GenBank/DDBJ whole genome shotgun (WGS) entry which is preliminary data.</text>
</comment>
<protein>
    <submittedName>
        <fullName evidence="2">Uncharacterized protein</fullName>
    </submittedName>
</protein>
<reference evidence="2" key="2">
    <citation type="journal article" date="2023" name="BMC Genomics">
        <title>Pest status, molecular evolution, and epigenetic factors derived from the genome assembly of Frankliniella fusca, a thysanopteran phytovirus vector.</title>
        <authorList>
            <person name="Catto M.A."/>
            <person name="Labadie P.E."/>
            <person name="Jacobson A.L."/>
            <person name="Kennedy G.G."/>
            <person name="Srinivasan R."/>
            <person name="Hunt B.G."/>
        </authorList>
    </citation>
    <scope>NUCLEOTIDE SEQUENCE</scope>
    <source>
        <strain evidence="2">PL_HMW_Pooled</strain>
    </source>
</reference>
<sequence>MCPPGAVEPVQSQSRLHNGMTTIFTLLAIAVVGSGVLYLVRKTQCWPALRSRVNRLMGYKHSSLVTYHADPQEEWTEFEALNE</sequence>
<keyword evidence="1" id="KW-0812">Transmembrane</keyword>
<feature type="transmembrane region" description="Helical" evidence="1">
    <location>
        <begin position="20"/>
        <end position="40"/>
    </location>
</feature>
<keyword evidence="1" id="KW-1133">Transmembrane helix</keyword>
<evidence type="ECO:0000256" key="1">
    <source>
        <dbReference type="SAM" id="Phobius"/>
    </source>
</evidence>
<dbReference type="EMBL" id="JAHWGI010001197">
    <property type="protein sequence ID" value="KAK3924768.1"/>
    <property type="molecule type" value="Genomic_DNA"/>
</dbReference>
<dbReference type="Proteomes" id="UP001219518">
    <property type="component" value="Unassembled WGS sequence"/>
</dbReference>